<feature type="non-terminal residue" evidence="1">
    <location>
        <position position="1"/>
    </location>
</feature>
<name>A0ABS8Y3H1_DATST</name>
<accession>A0ABS8Y3H1</accession>
<reference evidence="1 2" key="1">
    <citation type="journal article" date="2021" name="BMC Genomics">
        <title>Datura genome reveals duplications of psychoactive alkaloid biosynthetic genes and high mutation rate following tissue culture.</title>
        <authorList>
            <person name="Rajewski A."/>
            <person name="Carter-House D."/>
            <person name="Stajich J."/>
            <person name="Litt A."/>
        </authorList>
    </citation>
    <scope>NUCLEOTIDE SEQUENCE [LARGE SCALE GENOMIC DNA]</scope>
    <source>
        <strain evidence="1">AR-01</strain>
    </source>
</reference>
<keyword evidence="2" id="KW-1185">Reference proteome</keyword>
<sequence length="61" mass="7049">IIKPPWRDIIYSEPIALKSDSMGSIFRWLRNRRHNLPCKFLAVPVKLLEPEDGRCSEGPTT</sequence>
<gene>
    <name evidence="1" type="ORF">HAX54_018006</name>
</gene>
<dbReference type="Proteomes" id="UP000823775">
    <property type="component" value="Unassembled WGS sequence"/>
</dbReference>
<proteinExistence type="predicted"/>
<protein>
    <submittedName>
        <fullName evidence="1">Uncharacterized protein</fullName>
    </submittedName>
</protein>
<organism evidence="1 2">
    <name type="scientific">Datura stramonium</name>
    <name type="common">Jimsonweed</name>
    <name type="synonym">Common thornapple</name>
    <dbReference type="NCBI Taxonomy" id="4076"/>
    <lineage>
        <taxon>Eukaryota</taxon>
        <taxon>Viridiplantae</taxon>
        <taxon>Streptophyta</taxon>
        <taxon>Embryophyta</taxon>
        <taxon>Tracheophyta</taxon>
        <taxon>Spermatophyta</taxon>
        <taxon>Magnoliopsida</taxon>
        <taxon>eudicotyledons</taxon>
        <taxon>Gunneridae</taxon>
        <taxon>Pentapetalae</taxon>
        <taxon>asterids</taxon>
        <taxon>lamiids</taxon>
        <taxon>Solanales</taxon>
        <taxon>Solanaceae</taxon>
        <taxon>Solanoideae</taxon>
        <taxon>Datureae</taxon>
        <taxon>Datura</taxon>
    </lineage>
</organism>
<evidence type="ECO:0000313" key="2">
    <source>
        <dbReference type="Proteomes" id="UP000823775"/>
    </source>
</evidence>
<evidence type="ECO:0000313" key="1">
    <source>
        <dbReference type="EMBL" id="MCE5166363.1"/>
    </source>
</evidence>
<comment type="caution">
    <text evidence="1">The sequence shown here is derived from an EMBL/GenBank/DDBJ whole genome shotgun (WGS) entry which is preliminary data.</text>
</comment>
<dbReference type="EMBL" id="JACEIK010022103">
    <property type="protein sequence ID" value="MCE5166363.1"/>
    <property type="molecule type" value="Genomic_DNA"/>
</dbReference>
<feature type="non-terminal residue" evidence="1">
    <location>
        <position position="61"/>
    </location>
</feature>